<name>A0AAN8NMU3_9PEZI</name>
<reference evidence="2 3" key="1">
    <citation type="submission" date="2019-10" db="EMBL/GenBank/DDBJ databases">
        <authorList>
            <person name="Palmer J.M."/>
        </authorList>
    </citation>
    <scope>NUCLEOTIDE SEQUENCE [LARGE SCALE GENOMIC DNA]</scope>
    <source>
        <strain evidence="2 3">TWF506</strain>
    </source>
</reference>
<evidence type="ECO:0000313" key="2">
    <source>
        <dbReference type="EMBL" id="KAK6517055.1"/>
    </source>
</evidence>
<organism evidence="2 3">
    <name type="scientific">Arthrobotrys conoides</name>
    <dbReference type="NCBI Taxonomy" id="74498"/>
    <lineage>
        <taxon>Eukaryota</taxon>
        <taxon>Fungi</taxon>
        <taxon>Dikarya</taxon>
        <taxon>Ascomycota</taxon>
        <taxon>Pezizomycotina</taxon>
        <taxon>Orbiliomycetes</taxon>
        <taxon>Orbiliales</taxon>
        <taxon>Orbiliaceae</taxon>
        <taxon>Arthrobotrys</taxon>
    </lineage>
</organism>
<keyword evidence="3" id="KW-1185">Reference proteome</keyword>
<gene>
    <name evidence="2" type="ORF">TWF506_006933</name>
</gene>
<dbReference type="AlphaFoldDB" id="A0AAN8NMU3"/>
<sequence>MISEPLQALRLMTRRRQLLAARKLLPVQLPKTTRSPVAKKHPVEMDPAMGPAVMDPVTDIRATGPATDTGAMDLAMGTAATATAIVIVTAMAMAITAIALIMAIARVQAPVIHQPELAVAAAPGTYAEILNAAPPSFARQITTVESSRWAIQV</sequence>
<dbReference type="Proteomes" id="UP001307849">
    <property type="component" value="Unassembled WGS sequence"/>
</dbReference>
<dbReference type="EMBL" id="JAVHJM010000003">
    <property type="protein sequence ID" value="KAK6517055.1"/>
    <property type="molecule type" value="Genomic_DNA"/>
</dbReference>
<feature type="transmembrane region" description="Helical" evidence="1">
    <location>
        <begin position="82"/>
        <end position="105"/>
    </location>
</feature>
<keyword evidence="1" id="KW-0812">Transmembrane</keyword>
<evidence type="ECO:0000256" key="1">
    <source>
        <dbReference type="SAM" id="Phobius"/>
    </source>
</evidence>
<accession>A0AAN8NMU3</accession>
<keyword evidence="1" id="KW-0472">Membrane</keyword>
<proteinExistence type="predicted"/>
<evidence type="ECO:0000313" key="3">
    <source>
        <dbReference type="Proteomes" id="UP001307849"/>
    </source>
</evidence>
<comment type="caution">
    <text evidence="2">The sequence shown here is derived from an EMBL/GenBank/DDBJ whole genome shotgun (WGS) entry which is preliminary data.</text>
</comment>
<protein>
    <submittedName>
        <fullName evidence="2">Uncharacterized protein</fullName>
    </submittedName>
</protein>
<keyword evidence="1" id="KW-1133">Transmembrane helix</keyword>